<feature type="compositionally biased region" description="Acidic residues" evidence="1">
    <location>
        <begin position="44"/>
        <end position="56"/>
    </location>
</feature>
<feature type="region of interest" description="Disordered" evidence="1">
    <location>
        <begin position="1"/>
        <end position="84"/>
    </location>
</feature>
<sequence length="326" mass="36757">MSNPSGNGKGASKRRASSKSLFGLSKRKQPPKELIATPTNTGAESDDIFSDTEATIDDINITSPRQNETPENSGGETPAKVYSNYDPQASTDVTTMDVDVARASVVFVRPPALNQIGGMADNVRDIQLAINTIKLYMDALQNNIAPIKMTAKLYFTMLEQHTNKLAYKDIMFSILNNNTVNERNFHAASNMFYYYFVKLFDNILPIAHVIVNVNYTRNKTKISHSLTAFFNTCAHYVVSNIKQLFNVEQTNVNVPDEYYKVIEANQTTLTNLYNFRLNDLRSVAFIKHTPDNDVNAFDSVRADNPEERVINVPIQVMMNVPRLYFE</sequence>
<dbReference type="OrthoDB" id="8698at10239"/>
<dbReference type="GeneID" id="3974278"/>
<proteinExistence type="predicted"/>
<evidence type="ECO:0000256" key="1">
    <source>
        <dbReference type="SAM" id="MobiDB-lite"/>
    </source>
</evidence>
<name>Q287F6_NPVAS</name>
<protein>
    <submittedName>
        <fullName evidence="2">ORF-116</fullName>
    </submittedName>
</protein>
<keyword evidence="3" id="KW-1185">Reference proteome</keyword>
<dbReference type="EMBL" id="DQ123841">
    <property type="protein sequence ID" value="AAZ38282.1"/>
    <property type="molecule type" value="Genomic_DNA"/>
</dbReference>
<dbReference type="KEGG" id="vg:3974278"/>
<evidence type="ECO:0000313" key="3">
    <source>
        <dbReference type="Proteomes" id="UP000204644"/>
    </source>
</evidence>
<reference evidence="3" key="1">
    <citation type="journal article" date="2005" name="J. Invertebr. Pathol.">
        <title>Molecular characterization of Agrotis segetum nucleopolyhedrovirus from Poland.</title>
        <authorList>
            <person name="Jakubowska A."/>
            <person name="van Oers M.M."/>
            <person name="Ziemnicka J."/>
            <person name="Lipa J.J."/>
            <person name="Vlak J.M."/>
        </authorList>
    </citation>
    <scope>NUCLEOTIDE SEQUENCE [LARGE SCALE GENOMIC DNA]</scope>
</reference>
<organism evidence="2 3">
    <name type="scientific">Agrotis segetum nuclear polyhedrosis virus</name>
    <name type="common">AsNPV</name>
    <dbReference type="NCBI Taxonomy" id="1962501"/>
    <lineage>
        <taxon>Viruses</taxon>
        <taxon>Viruses incertae sedis</taxon>
        <taxon>Naldaviricetes</taxon>
        <taxon>Lefavirales</taxon>
        <taxon>Baculoviridae</taxon>
        <taxon>Alphabaculovirus</taxon>
        <taxon>Alphabaculovirus agsegetum</taxon>
    </lineage>
</organism>
<evidence type="ECO:0000313" key="2">
    <source>
        <dbReference type="EMBL" id="AAZ38282.1"/>
    </source>
</evidence>
<dbReference type="RefSeq" id="YP_529786.1">
    <property type="nucleotide sequence ID" value="NC_007921.1"/>
</dbReference>
<feature type="compositionally biased region" description="Polar residues" evidence="1">
    <location>
        <begin position="60"/>
        <end position="75"/>
    </location>
</feature>
<accession>Q287F6</accession>
<reference evidence="2 3" key="2">
    <citation type="journal article" date="2006" name="J. Gen. Virol.">
        <title>Genome sequence of an enhancin gene-rich nucleopolyhedrovirus (NPV) from Agrotis segetum: collinearity with Spodoptera exigua multiple NPV.</title>
        <authorList>
            <person name="Jakubowska A.K."/>
            <person name="Peters S.A."/>
            <person name="Ziemnicka J."/>
            <person name="Vlak J.M."/>
            <person name="van Oers M.M."/>
        </authorList>
    </citation>
    <scope>NUCLEOTIDE SEQUENCE [LARGE SCALE GENOMIC DNA]</scope>
</reference>
<organismHost>
    <name type="scientific">Lepidoptera</name>
    <name type="common">moths &amp; butterflies</name>
    <dbReference type="NCBI Taxonomy" id="7088"/>
</organismHost>
<dbReference type="Proteomes" id="UP000204644">
    <property type="component" value="Segment"/>
</dbReference>